<accession>A0A9D7JZ68</accession>
<gene>
    <name evidence="6" type="ORF">IPL58_01185</name>
</gene>
<dbReference type="InterPro" id="IPR016154">
    <property type="entry name" value="Heat_shock_Hsp33_C"/>
</dbReference>
<dbReference type="InterPro" id="IPR000397">
    <property type="entry name" value="Heat_shock_Hsp33"/>
</dbReference>
<dbReference type="PIRSF" id="PIRSF005261">
    <property type="entry name" value="Heat_shock_Hsp33"/>
    <property type="match status" value="1"/>
</dbReference>
<dbReference type="AlphaFoldDB" id="A0A9D7JZ68"/>
<keyword evidence="5" id="KW-0676">Redox-active center</keyword>
<dbReference type="Gene3D" id="1.10.287.480">
    <property type="entry name" value="helix hairpin bin"/>
    <property type="match status" value="1"/>
</dbReference>
<dbReference type="PANTHER" id="PTHR30111:SF1">
    <property type="entry name" value="33 KDA CHAPERONIN"/>
    <property type="match status" value="1"/>
</dbReference>
<keyword evidence="4" id="KW-0143">Chaperone</keyword>
<dbReference type="Gene3D" id="3.90.1280.10">
    <property type="entry name" value="HSP33 redox switch-like"/>
    <property type="match status" value="1"/>
</dbReference>
<dbReference type="Gene3D" id="3.55.30.10">
    <property type="entry name" value="Hsp33 domain"/>
    <property type="match status" value="1"/>
</dbReference>
<dbReference type="GO" id="GO:0051082">
    <property type="term" value="F:unfolded protein binding"/>
    <property type="evidence" value="ECO:0007669"/>
    <property type="project" value="InterPro"/>
</dbReference>
<dbReference type="GO" id="GO:0042026">
    <property type="term" value="P:protein refolding"/>
    <property type="evidence" value="ECO:0007669"/>
    <property type="project" value="TreeGrafter"/>
</dbReference>
<dbReference type="InterPro" id="IPR016153">
    <property type="entry name" value="Heat_shock_Hsp33_N"/>
</dbReference>
<dbReference type="Proteomes" id="UP000886689">
    <property type="component" value="Unassembled WGS sequence"/>
</dbReference>
<evidence type="ECO:0000256" key="3">
    <source>
        <dbReference type="ARBA" id="ARBA00023157"/>
    </source>
</evidence>
<evidence type="ECO:0000313" key="7">
    <source>
        <dbReference type="Proteomes" id="UP000886689"/>
    </source>
</evidence>
<dbReference type="PANTHER" id="PTHR30111">
    <property type="entry name" value="33 KDA CHAPERONIN"/>
    <property type="match status" value="1"/>
</dbReference>
<keyword evidence="1" id="KW-0963">Cytoplasm</keyword>
<keyword evidence="3" id="KW-1015">Disulfide bond</keyword>
<evidence type="ECO:0000256" key="2">
    <source>
        <dbReference type="ARBA" id="ARBA00022833"/>
    </source>
</evidence>
<name>A0A9D7JZ68_9PROT</name>
<dbReference type="GO" id="GO:0005737">
    <property type="term" value="C:cytoplasm"/>
    <property type="evidence" value="ECO:0007669"/>
    <property type="project" value="InterPro"/>
</dbReference>
<dbReference type="SUPFAM" id="SSF118352">
    <property type="entry name" value="HSP33 redox switch-like"/>
    <property type="match status" value="1"/>
</dbReference>
<comment type="caution">
    <text evidence="6">The sequence shown here is derived from an EMBL/GenBank/DDBJ whole genome shotgun (WGS) entry which is preliminary data.</text>
</comment>
<dbReference type="SUPFAM" id="SSF64397">
    <property type="entry name" value="Hsp33 domain"/>
    <property type="match status" value="1"/>
</dbReference>
<evidence type="ECO:0000256" key="4">
    <source>
        <dbReference type="ARBA" id="ARBA00023186"/>
    </source>
</evidence>
<sequence>MSNSYVQRFLFEDLDIRGAFVHLGSAWQGMQADRAYPAVVTRLLGEMMATAAIIGGNLKQPGRLTFQLSGHGLLKALILDCTQDLKMRGMARFEPGIAEAPLQELVGDGRLLLTLDNPQAALPYQSFVPLEGGTIAEVFEHYLAQSEQQPARLFLAANETTAAGLFLQKLPAADTRDADGWTRLTHLASTAKPAELLTLDTETLLARLFAEEDKRLYEAREVFYHCPEDWEKVRGMLQQLGRGEVEAILSEHGEVVIRDDICNRDYRFGAADIAQLFDGAAPPKPTLH</sequence>
<keyword evidence="2" id="KW-0862">Zinc</keyword>
<dbReference type="CDD" id="cd00498">
    <property type="entry name" value="Hsp33"/>
    <property type="match status" value="1"/>
</dbReference>
<organism evidence="6 7">
    <name type="scientific">Candidatus Proximibacter danicus</name>
    <dbReference type="NCBI Taxonomy" id="2954365"/>
    <lineage>
        <taxon>Bacteria</taxon>
        <taxon>Pseudomonadati</taxon>
        <taxon>Pseudomonadota</taxon>
        <taxon>Betaproteobacteria</taxon>
        <taxon>Candidatus Proximibacter</taxon>
    </lineage>
</organism>
<evidence type="ECO:0000313" key="6">
    <source>
        <dbReference type="EMBL" id="MBK8522856.1"/>
    </source>
</evidence>
<dbReference type="InterPro" id="IPR023212">
    <property type="entry name" value="Hsp33_helix_hairpin_bin_dom_sf"/>
</dbReference>
<proteinExistence type="predicted"/>
<dbReference type="EMBL" id="JADJUC010000001">
    <property type="protein sequence ID" value="MBK8522856.1"/>
    <property type="molecule type" value="Genomic_DNA"/>
</dbReference>
<evidence type="ECO:0000256" key="1">
    <source>
        <dbReference type="ARBA" id="ARBA00022490"/>
    </source>
</evidence>
<dbReference type="Pfam" id="PF01430">
    <property type="entry name" value="HSP33"/>
    <property type="match status" value="1"/>
</dbReference>
<dbReference type="GO" id="GO:0044183">
    <property type="term" value="F:protein folding chaperone"/>
    <property type="evidence" value="ECO:0007669"/>
    <property type="project" value="TreeGrafter"/>
</dbReference>
<protein>
    <submittedName>
        <fullName evidence="6">Hsp33 family molecular chaperone HslO</fullName>
    </submittedName>
</protein>
<reference evidence="6" key="1">
    <citation type="submission" date="2020-10" db="EMBL/GenBank/DDBJ databases">
        <title>Connecting structure to function with the recovery of over 1000 high-quality activated sludge metagenome-assembled genomes encoding full-length rRNA genes using long-read sequencing.</title>
        <authorList>
            <person name="Singleton C.M."/>
            <person name="Petriglieri F."/>
            <person name="Kristensen J.M."/>
            <person name="Kirkegaard R.H."/>
            <person name="Michaelsen T.Y."/>
            <person name="Andersen M.H."/>
            <person name="Karst S.M."/>
            <person name="Dueholm M.S."/>
            <person name="Nielsen P.H."/>
            <person name="Albertsen M."/>
        </authorList>
    </citation>
    <scope>NUCLEOTIDE SEQUENCE</scope>
    <source>
        <strain evidence="6">Hirt_18-Q3-R61-65_BATAC.395</strain>
    </source>
</reference>
<evidence type="ECO:0000256" key="5">
    <source>
        <dbReference type="ARBA" id="ARBA00023284"/>
    </source>
</evidence>